<keyword evidence="4 5" id="KW-0326">Glycosidase</keyword>
<keyword evidence="5" id="KW-1015">Disulfide bond</keyword>
<comment type="caution">
    <text evidence="9">The sequence shown here is derived from an EMBL/GenBank/DDBJ whole genome shotgun (WGS) entry which is preliminary data.</text>
</comment>
<evidence type="ECO:0000256" key="2">
    <source>
        <dbReference type="ARBA" id="ARBA00022729"/>
    </source>
</evidence>
<proteinExistence type="inferred from homology"/>
<feature type="compositionally biased region" description="Polar residues" evidence="6">
    <location>
        <begin position="410"/>
        <end position="422"/>
    </location>
</feature>
<dbReference type="RefSeq" id="WP_233729513.1">
    <property type="nucleotide sequence ID" value="NZ_JAJVCN010000003.1"/>
</dbReference>
<dbReference type="PRINTS" id="PR00740">
    <property type="entry name" value="GLHYDRLASE27"/>
</dbReference>
<dbReference type="InterPro" id="IPR000111">
    <property type="entry name" value="Glyco_hydro_27/36_CS"/>
</dbReference>
<dbReference type="InterPro" id="IPR013785">
    <property type="entry name" value="Aldolase_TIM"/>
</dbReference>
<feature type="compositionally biased region" description="Basic and acidic residues" evidence="6">
    <location>
        <begin position="427"/>
        <end position="439"/>
    </location>
</feature>
<keyword evidence="10" id="KW-1185">Reference proteome</keyword>
<keyword evidence="2 7" id="KW-0732">Signal</keyword>
<evidence type="ECO:0000256" key="1">
    <source>
        <dbReference type="ARBA" id="ARBA00009743"/>
    </source>
</evidence>
<accession>A0ABS8ZJH7</accession>
<dbReference type="Pfam" id="PF16499">
    <property type="entry name" value="Melibiase_2"/>
    <property type="match status" value="1"/>
</dbReference>
<keyword evidence="3 5" id="KW-0378">Hydrolase</keyword>
<dbReference type="PROSITE" id="PS00512">
    <property type="entry name" value="ALPHA_GALACTOSIDASE"/>
    <property type="match status" value="1"/>
</dbReference>
<evidence type="ECO:0000256" key="4">
    <source>
        <dbReference type="ARBA" id="ARBA00023295"/>
    </source>
</evidence>
<evidence type="ECO:0000256" key="6">
    <source>
        <dbReference type="SAM" id="MobiDB-lite"/>
    </source>
</evidence>
<evidence type="ECO:0000313" key="9">
    <source>
        <dbReference type="EMBL" id="MCE7007965.1"/>
    </source>
</evidence>
<dbReference type="InterPro" id="IPR013780">
    <property type="entry name" value="Glyco_hydro_b"/>
</dbReference>
<name>A0ABS8ZJH7_9PSEU</name>
<dbReference type="InterPro" id="IPR038637">
    <property type="entry name" value="NPCBM_sf"/>
</dbReference>
<evidence type="ECO:0000259" key="8">
    <source>
        <dbReference type="SMART" id="SM00776"/>
    </source>
</evidence>
<feature type="region of interest" description="Disordered" evidence="6">
    <location>
        <begin position="407"/>
        <end position="442"/>
    </location>
</feature>
<sequence length="553" mass="59542">MHKRLVAALAALSTSASFVVTAVAATVITAAPAQAVENGLARTPPMGFNNWNTTHCRAEFNEKMVMDTADISVSKGLKDAGYQYVNLDDCWAKTQRNAQGNLEPDPVRFPRGIKFVADYVHSKGLKFGIYTSAGTKTCNTAGFPGGLNNEQRDANLFASWGVDYLKYDNCNNQGVDAKQRYTKMRDALAATGRPIVYSICEWGQNKPWEWAQNVGNLWRTTGDINDTYSKMVDIFKKNLPLAQYAKPGAWNDPDMLEVGNGGMTPTEYRSHFSLWAIMAAPLLIGSDLRKVNQENFATLLNKDVIDVDQDRLGIQGEQISLTGNNYVISKPLSNGDYAVALFNNNSSTQTISTTANAIGIGQSTSYNLKDLWSKTTRSTTGTISASVPAHGTVMYRVSKGVRVPPAAGTHQVSDLSWDTASNGWGPVEKDRSNGEKPAGDGKTLTINGTTYPKGLGVHAASEVSVYLGRACSTFSTIVGIDDEVTGSNGTVVFQVFADGTKIADSSTMNGSTPAKQLSGSLTNAEQLRLVVTNGGDTINYDHADWANPTITCS</sequence>
<dbReference type="Proteomes" id="UP001521150">
    <property type="component" value="Unassembled WGS sequence"/>
</dbReference>
<dbReference type="PANTHER" id="PTHR11452:SF75">
    <property type="entry name" value="ALPHA-GALACTOSIDASE MEL1"/>
    <property type="match status" value="1"/>
</dbReference>
<dbReference type="InterPro" id="IPR002241">
    <property type="entry name" value="Glyco_hydro_27"/>
</dbReference>
<feature type="chain" id="PRO_5047528409" description="Alpha-galactosidase" evidence="7">
    <location>
        <begin position="25"/>
        <end position="553"/>
    </location>
</feature>
<dbReference type="Pfam" id="PF17801">
    <property type="entry name" value="Melibiase_C"/>
    <property type="match status" value="1"/>
</dbReference>
<dbReference type="Gene3D" id="3.20.20.70">
    <property type="entry name" value="Aldolase class I"/>
    <property type="match status" value="1"/>
</dbReference>
<dbReference type="SUPFAM" id="SSF51445">
    <property type="entry name" value="(Trans)glycosidases"/>
    <property type="match status" value="1"/>
</dbReference>
<dbReference type="Gene3D" id="2.60.120.1060">
    <property type="entry name" value="NPCBM/NEW2 domain"/>
    <property type="match status" value="1"/>
</dbReference>
<comment type="catalytic activity">
    <reaction evidence="5">
        <text>Hydrolysis of terminal, non-reducing alpha-D-galactose residues in alpha-D-galactosides, including galactose oligosaccharides, galactomannans and galactolipids.</text>
        <dbReference type="EC" id="3.2.1.22"/>
    </reaction>
</comment>
<dbReference type="PANTHER" id="PTHR11452">
    <property type="entry name" value="ALPHA-GALACTOSIDASE/ALPHA-N-ACETYLGALACTOSAMINIDASE"/>
    <property type="match status" value="1"/>
</dbReference>
<dbReference type="InterPro" id="IPR013222">
    <property type="entry name" value="Glyco_hyd_98_carb-bd"/>
</dbReference>
<protein>
    <recommendedName>
        <fullName evidence="5">Alpha-galactosidase</fullName>
        <ecNumber evidence="5">3.2.1.22</ecNumber>
    </recommendedName>
    <alternativeName>
        <fullName evidence="5">Melibiase</fullName>
    </alternativeName>
</protein>
<gene>
    <name evidence="9" type="ORF">LWC34_34860</name>
</gene>
<dbReference type="EC" id="3.2.1.22" evidence="5"/>
<reference evidence="9 10" key="1">
    <citation type="submission" date="2021-12" db="EMBL/GenBank/DDBJ databases">
        <title>Genome sequence of Kibdelosporangium philippinense ATCC 49844.</title>
        <authorList>
            <person name="Fedorov E.A."/>
            <person name="Omeragic M."/>
            <person name="Shalygina K.F."/>
            <person name="Maclea K.S."/>
        </authorList>
    </citation>
    <scope>NUCLEOTIDE SEQUENCE [LARGE SCALE GENOMIC DNA]</scope>
    <source>
        <strain evidence="9 10">ATCC 49844</strain>
    </source>
</reference>
<dbReference type="Pfam" id="PF08305">
    <property type="entry name" value="NPCBM"/>
    <property type="match status" value="1"/>
</dbReference>
<dbReference type="CDD" id="cd14792">
    <property type="entry name" value="GH27"/>
    <property type="match status" value="1"/>
</dbReference>
<evidence type="ECO:0000256" key="5">
    <source>
        <dbReference type="RuleBase" id="RU361168"/>
    </source>
</evidence>
<dbReference type="InterPro" id="IPR041233">
    <property type="entry name" value="Melibiase_C"/>
</dbReference>
<feature type="domain" description="Glycosyl hydrolase family 98 putative carbohydrate-binding module" evidence="8">
    <location>
        <begin position="406"/>
        <end position="552"/>
    </location>
</feature>
<feature type="signal peptide" evidence="7">
    <location>
        <begin position="1"/>
        <end position="24"/>
    </location>
</feature>
<evidence type="ECO:0000256" key="7">
    <source>
        <dbReference type="SAM" id="SignalP"/>
    </source>
</evidence>
<evidence type="ECO:0000313" key="10">
    <source>
        <dbReference type="Proteomes" id="UP001521150"/>
    </source>
</evidence>
<dbReference type="EMBL" id="JAJVCN010000003">
    <property type="protein sequence ID" value="MCE7007965.1"/>
    <property type="molecule type" value="Genomic_DNA"/>
</dbReference>
<dbReference type="Gene3D" id="2.60.40.1180">
    <property type="entry name" value="Golgi alpha-mannosidase II"/>
    <property type="match status" value="1"/>
</dbReference>
<dbReference type="SUPFAM" id="SSF51011">
    <property type="entry name" value="Glycosyl hydrolase domain"/>
    <property type="match status" value="1"/>
</dbReference>
<dbReference type="SMART" id="SM00776">
    <property type="entry name" value="NPCBM"/>
    <property type="match status" value="1"/>
</dbReference>
<evidence type="ECO:0000256" key="3">
    <source>
        <dbReference type="ARBA" id="ARBA00022801"/>
    </source>
</evidence>
<dbReference type="InterPro" id="IPR008979">
    <property type="entry name" value="Galactose-bd-like_sf"/>
</dbReference>
<dbReference type="InterPro" id="IPR017853">
    <property type="entry name" value="GH"/>
</dbReference>
<comment type="similarity">
    <text evidence="1 5">Belongs to the glycosyl hydrolase 27 family.</text>
</comment>
<organism evidence="9 10">
    <name type="scientific">Kibdelosporangium philippinense</name>
    <dbReference type="NCBI Taxonomy" id="211113"/>
    <lineage>
        <taxon>Bacteria</taxon>
        <taxon>Bacillati</taxon>
        <taxon>Actinomycetota</taxon>
        <taxon>Actinomycetes</taxon>
        <taxon>Pseudonocardiales</taxon>
        <taxon>Pseudonocardiaceae</taxon>
        <taxon>Kibdelosporangium</taxon>
    </lineage>
</organism>
<dbReference type="SUPFAM" id="SSF49785">
    <property type="entry name" value="Galactose-binding domain-like"/>
    <property type="match status" value="1"/>
</dbReference>